<dbReference type="GO" id="GO:0000166">
    <property type="term" value="F:nucleotide binding"/>
    <property type="evidence" value="ECO:0007669"/>
    <property type="project" value="InterPro"/>
</dbReference>
<evidence type="ECO:0000313" key="5">
    <source>
        <dbReference type="EMBL" id="MEJ8566246.1"/>
    </source>
</evidence>
<gene>
    <name evidence="5" type="ORF">V3330_01305</name>
</gene>
<name>A0AAW9RF96_9GAMM</name>
<dbReference type="RefSeq" id="WP_354693569.1">
    <property type="nucleotide sequence ID" value="NZ_JAZHOG010000001.1"/>
</dbReference>
<dbReference type="SUPFAM" id="SSF51735">
    <property type="entry name" value="NAD(P)-binding Rossmann-fold domains"/>
    <property type="match status" value="1"/>
</dbReference>
<protein>
    <submittedName>
        <fullName evidence="5">Gfo/Idh/MocA family oxidoreductase</fullName>
    </submittedName>
</protein>
<dbReference type="InterPro" id="IPR050984">
    <property type="entry name" value="Gfo/Idh/MocA_domain"/>
</dbReference>
<dbReference type="Pfam" id="PF22725">
    <property type="entry name" value="GFO_IDH_MocA_C3"/>
    <property type="match status" value="1"/>
</dbReference>
<dbReference type="SUPFAM" id="SSF55347">
    <property type="entry name" value="Glyceraldehyde-3-phosphate dehydrogenase-like, C-terminal domain"/>
    <property type="match status" value="1"/>
</dbReference>
<keyword evidence="6" id="KW-1185">Reference proteome</keyword>
<accession>A0AAW9RF96</accession>
<dbReference type="InterPro" id="IPR000683">
    <property type="entry name" value="Gfo/Idh/MocA-like_OxRdtase_N"/>
</dbReference>
<organism evidence="5 6">
    <name type="scientific">Elongatibacter sediminis</name>
    <dbReference type="NCBI Taxonomy" id="3119006"/>
    <lineage>
        <taxon>Bacteria</taxon>
        <taxon>Pseudomonadati</taxon>
        <taxon>Pseudomonadota</taxon>
        <taxon>Gammaproteobacteria</taxon>
        <taxon>Chromatiales</taxon>
        <taxon>Wenzhouxiangellaceae</taxon>
        <taxon>Elongatibacter</taxon>
    </lineage>
</organism>
<evidence type="ECO:0000259" key="3">
    <source>
        <dbReference type="Pfam" id="PF01408"/>
    </source>
</evidence>
<dbReference type="Gene3D" id="3.30.360.10">
    <property type="entry name" value="Dihydrodipicolinate Reductase, domain 2"/>
    <property type="match status" value="1"/>
</dbReference>
<comment type="caution">
    <text evidence="5">The sequence shown here is derived from an EMBL/GenBank/DDBJ whole genome shotgun (WGS) entry which is preliminary data.</text>
</comment>
<dbReference type="Proteomes" id="UP001359886">
    <property type="component" value="Unassembled WGS sequence"/>
</dbReference>
<evidence type="ECO:0000259" key="4">
    <source>
        <dbReference type="Pfam" id="PF22725"/>
    </source>
</evidence>
<dbReference type="PANTHER" id="PTHR22604">
    <property type="entry name" value="OXIDOREDUCTASES"/>
    <property type="match status" value="1"/>
</dbReference>
<dbReference type="Pfam" id="PF01408">
    <property type="entry name" value="GFO_IDH_MocA"/>
    <property type="match status" value="1"/>
</dbReference>
<evidence type="ECO:0000313" key="6">
    <source>
        <dbReference type="Proteomes" id="UP001359886"/>
    </source>
</evidence>
<dbReference type="GO" id="GO:0016491">
    <property type="term" value="F:oxidoreductase activity"/>
    <property type="evidence" value="ECO:0007669"/>
    <property type="project" value="UniProtKB-KW"/>
</dbReference>
<evidence type="ECO:0000256" key="2">
    <source>
        <dbReference type="ARBA" id="ARBA00023002"/>
    </source>
</evidence>
<dbReference type="Gene3D" id="3.40.50.720">
    <property type="entry name" value="NAD(P)-binding Rossmann-like Domain"/>
    <property type="match status" value="1"/>
</dbReference>
<reference evidence="5 6" key="1">
    <citation type="submission" date="2024-02" db="EMBL/GenBank/DDBJ databases">
        <title>A novel Wenzhouxiangellaceae bacterium, isolated from coastal sediments.</title>
        <authorList>
            <person name="Du Z.-J."/>
            <person name="Ye Y.-Q."/>
            <person name="Zhang X.-Y."/>
        </authorList>
    </citation>
    <scope>NUCLEOTIDE SEQUENCE [LARGE SCALE GENOMIC DNA]</scope>
    <source>
        <strain evidence="5 6">CH-27</strain>
    </source>
</reference>
<keyword evidence="2" id="KW-0560">Oxidoreductase</keyword>
<dbReference type="InterPro" id="IPR036291">
    <property type="entry name" value="NAD(P)-bd_dom_sf"/>
</dbReference>
<dbReference type="PANTHER" id="PTHR22604:SF105">
    <property type="entry name" value="TRANS-1,2-DIHYDROBENZENE-1,2-DIOL DEHYDROGENASE"/>
    <property type="match status" value="1"/>
</dbReference>
<feature type="domain" description="Gfo/Idh/MocA-like oxidoreductase N-terminal" evidence="3">
    <location>
        <begin position="9"/>
        <end position="124"/>
    </location>
</feature>
<sequence>MSPQDQPVRLGILGTGRMARDFAEGLKHAPSIRLQAVASRRQDAADRFASDFAVPDATEGLDRMLANPDVELVYIATPHAMHCDDTLACLEAGKHVLCEKPFAINAKQAERMVAAARAHNRFLMEAMWTRYLPAVTRLRELLDEGVLGRSRLMVAGGAFMPPFDPDDYLFRPDLGGGVLLDAGVYLVSWASWLFGQPEQIMATGRIGDSGVDEHDAVLLEHADGSTAQLYVSLQAKRSPDVMIAGERGSIHIHPPVFAPRGLTLKLDGADEQHLDLPFAGNGYQFEAEEAARCIRQGRTESSRMPLDETLQIMRTLDTIRARIGLRYPMED</sequence>
<dbReference type="EMBL" id="JAZHOG010000001">
    <property type="protein sequence ID" value="MEJ8566246.1"/>
    <property type="molecule type" value="Genomic_DNA"/>
</dbReference>
<feature type="domain" description="GFO/IDH/MocA-like oxidoreductase" evidence="4">
    <location>
        <begin position="136"/>
        <end position="250"/>
    </location>
</feature>
<evidence type="ECO:0000256" key="1">
    <source>
        <dbReference type="ARBA" id="ARBA00010928"/>
    </source>
</evidence>
<dbReference type="AlphaFoldDB" id="A0AAW9RF96"/>
<comment type="similarity">
    <text evidence="1">Belongs to the Gfo/Idh/MocA family.</text>
</comment>
<dbReference type="InterPro" id="IPR055170">
    <property type="entry name" value="GFO_IDH_MocA-like_dom"/>
</dbReference>
<proteinExistence type="inferred from homology"/>